<accession>A0A5J4R4Y6</accession>
<comment type="caution">
    <text evidence="1">The sequence shown here is derived from an EMBL/GenBank/DDBJ whole genome shotgun (WGS) entry which is preliminary data.</text>
</comment>
<sequence>MAVPVYQFVQGKTDTYKFIATVGTNDLLAFELDVPIPLEGCLDFNILEFSFIAKSLTRIEDMKEIYNGYISVLGFPVVFLEKEPLIAMLREFPEECK</sequence>
<dbReference type="AlphaFoldDB" id="A0A5J4R4Y6"/>
<dbReference type="EMBL" id="SNRY01001870">
    <property type="protein sequence ID" value="KAA6328131.1"/>
    <property type="molecule type" value="Genomic_DNA"/>
</dbReference>
<reference evidence="1" key="1">
    <citation type="submission" date="2019-03" db="EMBL/GenBank/DDBJ databases">
        <title>Single cell metagenomics reveals metabolic interactions within the superorganism composed of flagellate Streblomastix strix and complex community of Bacteroidetes bacteria on its surface.</title>
        <authorList>
            <person name="Treitli S.C."/>
            <person name="Kolisko M."/>
            <person name="Husnik F."/>
            <person name="Keeling P."/>
            <person name="Hampl V."/>
        </authorList>
    </citation>
    <scope>NUCLEOTIDE SEQUENCE</scope>
    <source>
        <strain evidence="1">STM</strain>
    </source>
</reference>
<organism evidence="1">
    <name type="scientific">termite gut metagenome</name>
    <dbReference type="NCBI Taxonomy" id="433724"/>
    <lineage>
        <taxon>unclassified sequences</taxon>
        <taxon>metagenomes</taxon>
        <taxon>organismal metagenomes</taxon>
    </lineage>
</organism>
<protein>
    <submittedName>
        <fullName evidence="1">Uncharacterized protein</fullName>
    </submittedName>
</protein>
<proteinExistence type="predicted"/>
<name>A0A5J4R4Y6_9ZZZZ</name>
<evidence type="ECO:0000313" key="1">
    <source>
        <dbReference type="EMBL" id="KAA6328131.1"/>
    </source>
</evidence>
<gene>
    <name evidence="1" type="ORF">EZS27_022945</name>
</gene>